<keyword evidence="11" id="KW-1185">Reference proteome</keyword>
<feature type="domain" description="Anti-sigma-28 factor FlgM C-terminal" evidence="9">
    <location>
        <begin position="33"/>
        <end position="86"/>
    </location>
</feature>
<reference evidence="10 11" key="1">
    <citation type="submission" date="2021-08" db="EMBL/GenBank/DDBJ databases">
        <title>complete genome sequencing of Deefgea sp. D25.</title>
        <authorList>
            <person name="Bae J.-W."/>
            <person name="Gim D.-H."/>
        </authorList>
    </citation>
    <scope>NUCLEOTIDE SEQUENCE [LARGE SCALE GENOMIC DNA]</scope>
    <source>
        <strain evidence="10 11">D25</strain>
    </source>
</reference>
<evidence type="ECO:0000256" key="2">
    <source>
        <dbReference type="ARBA" id="ARBA00017823"/>
    </source>
</evidence>
<name>A0ABX8ZDS4_9NEIS</name>
<keyword evidence="5" id="KW-0805">Transcription regulation</keyword>
<accession>A0ABX8ZDS4</accession>
<dbReference type="Proteomes" id="UP000825679">
    <property type="component" value="Chromosome"/>
</dbReference>
<evidence type="ECO:0000313" key="11">
    <source>
        <dbReference type="Proteomes" id="UP000825679"/>
    </source>
</evidence>
<dbReference type="Pfam" id="PF04316">
    <property type="entry name" value="FlgM"/>
    <property type="match status" value="1"/>
</dbReference>
<dbReference type="SUPFAM" id="SSF101498">
    <property type="entry name" value="Anti-sigma factor FlgM"/>
    <property type="match status" value="1"/>
</dbReference>
<comment type="similarity">
    <text evidence="1">Belongs to the FlgM family.</text>
</comment>
<keyword evidence="3" id="KW-0678">Repressor</keyword>
<evidence type="ECO:0000256" key="3">
    <source>
        <dbReference type="ARBA" id="ARBA00022491"/>
    </source>
</evidence>
<evidence type="ECO:0000256" key="6">
    <source>
        <dbReference type="ARBA" id="ARBA00023163"/>
    </source>
</evidence>
<protein>
    <recommendedName>
        <fullName evidence="2">Negative regulator of flagellin synthesis</fullName>
    </recommendedName>
    <alternativeName>
        <fullName evidence="8">Anti-sigma-28 factor</fullName>
    </alternativeName>
</protein>
<sequence length="95" mass="9782">MKIDNSGKALGAVSARPLEGRATAKAEQAAEKDSVIINPLAAKLSNVAGAGKSESTFDADKVAAIRQAISEGRFSVNSEKIADGLLSSVKELLAR</sequence>
<evidence type="ECO:0000256" key="7">
    <source>
        <dbReference type="ARBA" id="ARBA00024739"/>
    </source>
</evidence>
<keyword evidence="6" id="KW-0804">Transcription</keyword>
<evidence type="ECO:0000259" key="9">
    <source>
        <dbReference type="Pfam" id="PF04316"/>
    </source>
</evidence>
<proteinExistence type="inferred from homology"/>
<evidence type="ECO:0000256" key="5">
    <source>
        <dbReference type="ARBA" id="ARBA00023015"/>
    </source>
</evidence>
<evidence type="ECO:0000256" key="4">
    <source>
        <dbReference type="ARBA" id="ARBA00022795"/>
    </source>
</evidence>
<evidence type="ECO:0000256" key="8">
    <source>
        <dbReference type="ARBA" id="ARBA00030117"/>
    </source>
</evidence>
<keyword evidence="4" id="KW-1005">Bacterial flagellum biogenesis</keyword>
<dbReference type="EMBL" id="CP081150">
    <property type="protein sequence ID" value="QZA79283.1"/>
    <property type="molecule type" value="Genomic_DNA"/>
</dbReference>
<evidence type="ECO:0000313" key="10">
    <source>
        <dbReference type="EMBL" id="QZA79283.1"/>
    </source>
</evidence>
<keyword evidence="10" id="KW-0969">Cilium</keyword>
<organism evidence="10 11">
    <name type="scientific">Deefgea tanakiae</name>
    <dbReference type="NCBI Taxonomy" id="2865840"/>
    <lineage>
        <taxon>Bacteria</taxon>
        <taxon>Pseudomonadati</taxon>
        <taxon>Pseudomonadota</taxon>
        <taxon>Betaproteobacteria</taxon>
        <taxon>Neisseriales</taxon>
        <taxon>Chitinibacteraceae</taxon>
        <taxon>Deefgea</taxon>
    </lineage>
</organism>
<dbReference type="RefSeq" id="WP_221007802.1">
    <property type="nucleotide sequence ID" value="NZ_CP081150.1"/>
</dbReference>
<evidence type="ECO:0000256" key="1">
    <source>
        <dbReference type="ARBA" id="ARBA00005322"/>
    </source>
</evidence>
<gene>
    <name evidence="10" type="primary">flgM</name>
    <name evidence="10" type="ORF">K4H28_07780</name>
</gene>
<dbReference type="NCBIfam" id="TIGR03824">
    <property type="entry name" value="FlgM_jcvi"/>
    <property type="match status" value="1"/>
</dbReference>
<keyword evidence="10" id="KW-0966">Cell projection</keyword>
<dbReference type="InterPro" id="IPR035890">
    <property type="entry name" value="Anti-sigma-28_factor_FlgM_sf"/>
</dbReference>
<dbReference type="InterPro" id="IPR031316">
    <property type="entry name" value="FlgM_C"/>
</dbReference>
<dbReference type="InterPro" id="IPR007412">
    <property type="entry name" value="FlgM"/>
</dbReference>
<comment type="function">
    <text evidence="7">Responsible for the coupling of flagellin expression to flagellar assembly by preventing expression of the flagellin genes when a component of the middle class of proteins is defective. It negatively regulates flagellar genes by inhibiting the activity of FliA by directly binding to FliA.</text>
</comment>
<keyword evidence="10" id="KW-0282">Flagellum</keyword>